<feature type="compositionally biased region" description="Acidic residues" evidence="9">
    <location>
        <begin position="1421"/>
        <end position="1445"/>
    </location>
</feature>
<evidence type="ECO:0000256" key="1">
    <source>
        <dbReference type="ARBA" id="ARBA00004430"/>
    </source>
</evidence>
<dbReference type="RefSeq" id="XP_001428628.1">
    <property type="nucleotide sequence ID" value="XM_001428591.1"/>
</dbReference>
<feature type="coiled-coil region" evidence="8">
    <location>
        <begin position="1254"/>
        <end position="1297"/>
    </location>
</feature>
<feature type="compositionally biased region" description="Low complexity" evidence="9">
    <location>
        <begin position="55"/>
        <end position="66"/>
    </location>
</feature>
<dbReference type="OrthoDB" id="1935234at2759"/>
<keyword evidence="5 8" id="KW-0175">Coiled coil</keyword>
<name>A0BRR3_PARTE</name>
<evidence type="ECO:0000256" key="8">
    <source>
        <dbReference type="SAM" id="Coils"/>
    </source>
</evidence>
<dbReference type="GO" id="GO:0005930">
    <property type="term" value="C:axoneme"/>
    <property type="evidence" value="ECO:0000318"/>
    <property type="project" value="GO_Central"/>
</dbReference>
<feature type="compositionally biased region" description="Low complexity" evidence="9">
    <location>
        <begin position="23"/>
        <end position="39"/>
    </location>
</feature>
<dbReference type="EMBL" id="CT868012">
    <property type="protein sequence ID" value="CAK61230.1"/>
    <property type="molecule type" value="Genomic_DNA"/>
</dbReference>
<feature type="coiled-coil region" evidence="8">
    <location>
        <begin position="1634"/>
        <end position="1668"/>
    </location>
</feature>
<proteinExistence type="predicted"/>
<dbReference type="InParanoid" id="A0BRR3"/>
<organism evidence="10 11">
    <name type="scientific">Paramecium tetraurelia</name>
    <dbReference type="NCBI Taxonomy" id="5888"/>
    <lineage>
        <taxon>Eukaryota</taxon>
        <taxon>Sar</taxon>
        <taxon>Alveolata</taxon>
        <taxon>Ciliophora</taxon>
        <taxon>Intramacronucleata</taxon>
        <taxon>Oligohymenophorea</taxon>
        <taxon>Peniculida</taxon>
        <taxon>Parameciidae</taxon>
        <taxon>Paramecium</taxon>
    </lineage>
</organism>
<dbReference type="SMART" id="SM00320">
    <property type="entry name" value="WD40"/>
    <property type="match status" value="7"/>
</dbReference>
<dbReference type="PANTHER" id="PTHR14885:SF3">
    <property type="entry name" value="CILIA- AND FLAGELLA-ASSOCIATED PROTEIN 44"/>
    <property type="match status" value="1"/>
</dbReference>
<protein>
    <submittedName>
        <fullName evidence="10">Uncharacterized protein</fullName>
    </submittedName>
</protein>
<keyword evidence="7" id="KW-0966">Cell projection</keyword>
<reference evidence="10 11" key="1">
    <citation type="journal article" date="2006" name="Nature">
        <title>Global trends of whole-genome duplications revealed by the ciliate Paramecium tetraurelia.</title>
        <authorList>
            <consortium name="Genoscope"/>
            <person name="Aury J.-M."/>
            <person name="Jaillon O."/>
            <person name="Duret L."/>
            <person name="Noel B."/>
            <person name="Jubin C."/>
            <person name="Porcel B.M."/>
            <person name="Segurens B."/>
            <person name="Daubin V."/>
            <person name="Anthouard V."/>
            <person name="Aiach N."/>
            <person name="Arnaiz O."/>
            <person name="Billaut A."/>
            <person name="Beisson J."/>
            <person name="Blanc I."/>
            <person name="Bouhouche K."/>
            <person name="Camara F."/>
            <person name="Duharcourt S."/>
            <person name="Guigo R."/>
            <person name="Gogendeau D."/>
            <person name="Katinka M."/>
            <person name="Keller A.-M."/>
            <person name="Kissmehl R."/>
            <person name="Klotz C."/>
            <person name="Koll F."/>
            <person name="Le Moue A."/>
            <person name="Lepere C."/>
            <person name="Malinsky S."/>
            <person name="Nowacki M."/>
            <person name="Nowak J.K."/>
            <person name="Plattner H."/>
            <person name="Poulain J."/>
            <person name="Ruiz F."/>
            <person name="Serrano V."/>
            <person name="Zagulski M."/>
            <person name="Dessen P."/>
            <person name="Betermier M."/>
            <person name="Weissenbach J."/>
            <person name="Scarpelli C."/>
            <person name="Schachter V."/>
            <person name="Sperling L."/>
            <person name="Meyer E."/>
            <person name="Cohen J."/>
            <person name="Wincker P."/>
        </authorList>
    </citation>
    <scope>NUCLEOTIDE SEQUENCE [LARGE SCALE GENOMIC DNA]</scope>
    <source>
        <strain evidence="10 11">Stock d4-2</strain>
    </source>
</reference>
<dbReference type="KEGG" id="ptm:GSPATT00031461001"/>
<keyword evidence="11" id="KW-1185">Reference proteome</keyword>
<evidence type="ECO:0000256" key="9">
    <source>
        <dbReference type="SAM" id="MobiDB-lite"/>
    </source>
</evidence>
<dbReference type="Proteomes" id="UP000000600">
    <property type="component" value="Unassembled WGS sequence"/>
</dbReference>
<feature type="compositionally biased region" description="Polar residues" evidence="9">
    <location>
        <begin position="70"/>
        <end position="85"/>
    </location>
</feature>
<dbReference type="Gene3D" id="2.130.10.10">
    <property type="entry name" value="YVTN repeat-like/Quinoprotein amine dehydrogenase"/>
    <property type="match status" value="2"/>
</dbReference>
<dbReference type="GO" id="GO:0060271">
    <property type="term" value="P:cilium assembly"/>
    <property type="evidence" value="ECO:0000318"/>
    <property type="project" value="GO_Central"/>
</dbReference>
<feature type="coiled-coil region" evidence="8">
    <location>
        <begin position="1713"/>
        <end position="1740"/>
    </location>
</feature>
<accession>A0BRR3</accession>
<keyword evidence="3" id="KW-0853">WD repeat</keyword>
<dbReference type="PANTHER" id="PTHR14885">
    <property type="entry name" value="CILIA- AND FLAGELLA-ASSOCIATED PROTEIN 43-RELATED"/>
    <property type="match status" value="1"/>
</dbReference>
<feature type="region of interest" description="Disordered" evidence="9">
    <location>
        <begin position="1221"/>
        <end position="1242"/>
    </location>
</feature>
<evidence type="ECO:0000313" key="11">
    <source>
        <dbReference type="Proteomes" id="UP000000600"/>
    </source>
</evidence>
<feature type="compositionally biased region" description="Basic and acidic residues" evidence="9">
    <location>
        <begin position="1407"/>
        <end position="1420"/>
    </location>
</feature>
<feature type="coiled-coil region" evidence="8">
    <location>
        <begin position="1329"/>
        <end position="1363"/>
    </location>
</feature>
<dbReference type="GeneID" id="5014412"/>
<dbReference type="InterPro" id="IPR001680">
    <property type="entry name" value="WD40_rpt"/>
</dbReference>
<comment type="subcellular location">
    <subcellularLocation>
        <location evidence="1">Cytoplasm</location>
        <location evidence="1">Cytoskeleton</location>
        <location evidence="1">Cilium axoneme</location>
    </subcellularLocation>
</comment>
<evidence type="ECO:0000256" key="3">
    <source>
        <dbReference type="ARBA" id="ARBA00022574"/>
    </source>
</evidence>
<gene>
    <name evidence="10" type="ORF">GSPATT00031461001</name>
</gene>
<keyword evidence="4" id="KW-0677">Repeat</keyword>
<evidence type="ECO:0000313" key="10">
    <source>
        <dbReference type="EMBL" id="CAK61230.1"/>
    </source>
</evidence>
<evidence type="ECO:0000256" key="2">
    <source>
        <dbReference type="ARBA" id="ARBA00022490"/>
    </source>
</evidence>
<keyword evidence="6" id="KW-0206">Cytoskeleton</keyword>
<evidence type="ECO:0000256" key="6">
    <source>
        <dbReference type="ARBA" id="ARBA00023212"/>
    </source>
</evidence>
<feature type="coiled-coil region" evidence="8">
    <location>
        <begin position="1059"/>
        <end position="1086"/>
    </location>
</feature>
<dbReference type="STRING" id="5888.A0BRR3"/>
<evidence type="ECO:0000256" key="4">
    <source>
        <dbReference type="ARBA" id="ARBA00022737"/>
    </source>
</evidence>
<feature type="region of interest" description="Disordered" evidence="9">
    <location>
        <begin position="1407"/>
        <end position="1455"/>
    </location>
</feature>
<dbReference type="HOGENOM" id="CLU_000928_0_0_1"/>
<feature type="coiled-coil region" evidence="8">
    <location>
        <begin position="872"/>
        <end position="920"/>
    </location>
</feature>
<dbReference type="InterPro" id="IPR015943">
    <property type="entry name" value="WD40/YVTN_repeat-like_dom_sf"/>
</dbReference>
<feature type="compositionally biased region" description="Polar residues" evidence="9">
    <location>
        <begin position="9"/>
        <end position="20"/>
    </location>
</feature>
<keyword evidence="2" id="KW-0963">Cytoplasm</keyword>
<evidence type="ECO:0000256" key="7">
    <source>
        <dbReference type="ARBA" id="ARBA00023273"/>
    </source>
</evidence>
<evidence type="ECO:0000256" key="5">
    <source>
        <dbReference type="ARBA" id="ARBA00023054"/>
    </source>
</evidence>
<feature type="region of interest" description="Disordered" evidence="9">
    <location>
        <begin position="1"/>
        <end position="85"/>
    </location>
</feature>
<sequence length="1758" mass="205688">MDEDKQEPSSDLQMNRTESQAGLLEIQPPQLGQQQPTLELPEEEQQDDFKTAKSEQVQGDQQVQEGPLKNESQIGTNQQSDIHNSLKINENVKNILEKSVNQDPKQIGNDETKDDPQNVISNLIDEGYYPPDDWQPEKQEEIQPYIHPDTIQFHDCFGMDSNKKSNLWLIDSQTFVYASGISYHFYNFVQGTNETFFSRDGGGIGSVAVHPSRKYYSVAEKGTFPNVYIYDISHRLYRILMKGTERSYSNTCFSKDGDKFATVGSSPDYQICIWDWRQEKILLKAKAFSQEVYKVGFSEYNVNQLGTSGMGHIKFWKVAETFTGLKLKGEIAKFGQVELSDVYAFYPFPDGKVLSGTEYGRLILWEGNVIKVVIGISEEEPCHRGAIESIFLYKDCIVTGGKDGFLRSWKLTELDQAEGDDQLNYFTQPIKSLELIDDEENAQIIQVVIDDHFWLVGDQGGRVWRVDWEAGKTQIIYRNNSGAYLDLTPSPQLNAAITVGDDGAITLWDYVKCEQTYKRKFAKKAMCIQWMPFTMTNKGRVVVVGYSNGIVRFLLLNQNNFALLNVQKVHPNPIQKIIVSSNTNYVAALSTKGEIFILKYSDSNIQDIQAYCLWETKLGINDICFDKTGTKIMMACKDGYLYEAIVPSDVDNSENYLQEFNATQYLVRMMESQKPKKEDLDFQFLMKLKDDKMPDVEWDPASLMNVVYYGDKVFCTAEGKYLGCCYIIDLNKDRPIEMIPIQKMQTYHLDYKDDVLTIGYKNGQWDIRHKTDFNKQINKQSHDMDYGRVRKISLTFDRTGVLSVSDDGTFYVYKLDFQSFLMQLSGTEVQDFQYPEFTMGINSGTFVEEIAFEEPQDILDDTIYSIQQAKLLAEEDNRRNEANKKKETVKSRIQQLREQFSQVRQKNQTAEEAAKLTEEELCVDPEYKQMLLDRVAEDVEETRLELEWDRTLAKMKADKLKTYMIDELEIDKLMVKGFRNHASVQTFKVKKLSNFLIEQLKETYRLIDEERKNQENQPQIENKIQEKIQAQSQIKITTVDMKEEQQKATIQQLDPDQKIPQAKLERERLRQEEERIKKEQELLEKSKPIELAKPENAPDIQEAIKQYGDYKLKSSPNFEVPDNQRMNVSKKRKHIYMLEEFIYNTKLKFNQQLLNLKKRKVNLIDKIKKYNQSIKKINEQLGKQEQLFQPEIDKELEDPHSFMEISDEQINEFISKLQQQQQKKDEQKRIAPAQISKPTEQNQIKTRKGIRVQQSSMEEEMKTIQDMVLNAEKQRMIDEMQEEIVQFDKDVVKCQNEKNVLESDMLIAQMKLVTYYQELIILEDMEDFDNKLIKEVLDFKKEKQNLESQVEKIMENLATLQKKEQQNDKDLIEQLKAWKELVHPDDEQKRNKIHDYYRKKFKREMQKRLKKQQEKEHSDSEENEEDEENEDDNDDDIVSDDEEEKPDISPVEQDPKVRDVIEKICGLEEQQDNFKQEKVQNEQQKSKLANKIAQNDTYLKRANDDLTQYQRKKLQRVNQLDVSFVLKLSQVQNLNDQKQLPTDLNKSILFTEYDFFKLCKRIVELKHEQGKITKQKVQKDKTKKMQEKEIKLKDLKIEDLNKKYEEKHMLKFGDIIDLKILDALEPTKAVLDMRAQFNQEEKEAQRKVSRAKEELSKMKQQLLEVKRENTKIFTNITKLGKQQMDLSKKLTSGNKQLFKGDNKEKRTDMESDRQSLEDLVKFLGKEIEDLKNEIGLYKKKGGHIYTSITQTNQNLVQR</sequence>
<dbReference type="InterPro" id="IPR036322">
    <property type="entry name" value="WD40_repeat_dom_sf"/>
</dbReference>
<dbReference type="OMA" id="DNYYLPM"/>
<dbReference type="eggNOG" id="KOG2106">
    <property type="taxonomic scope" value="Eukaryota"/>
</dbReference>
<dbReference type="SUPFAM" id="SSF50978">
    <property type="entry name" value="WD40 repeat-like"/>
    <property type="match status" value="1"/>
</dbReference>
<dbReference type="SUPFAM" id="SSF82171">
    <property type="entry name" value="DPP6 N-terminal domain-like"/>
    <property type="match status" value="1"/>
</dbReference>